<reference evidence="2" key="1">
    <citation type="journal article" date="2014" name="Int. J. Syst. Evol. Microbiol.">
        <title>Complete genome sequence of Corynebacterium casei LMG S-19264T (=DSM 44701T), isolated from a smear-ripened cheese.</title>
        <authorList>
            <consortium name="US DOE Joint Genome Institute (JGI-PGF)"/>
            <person name="Walter F."/>
            <person name="Albersmeier A."/>
            <person name="Kalinowski J."/>
            <person name="Ruckert C."/>
        </authorList>
    </citation>
    <scope>NUCLEOTIDE SEQUENCE</scope>
    <source>
        <strain evidence="2">CGMCC 4.7201</strain>
    </source>
</reference>
<organism evidence="2 3">
    <name type="scientific">Wenjunlia tyrosinilytica</name>
    <dbReference type="NCBI Taxonomy" id="1544741"/>
    <lineage>
        <taxon>Bacteria</taxon>
        <taxon>Bacillati</taxon>
        <taxon>Actinomycetota</taxon>
        <taxon>Actinomycetes</taxon>
        <taxon>Kitasatosporales</taxon>
        <taxon>Streptomycetaceae</taxon>
        <taxon>Wenjunlia</taxon>
    </lineage>
</organism>
<proteinExistence type="predicted"/>
<comment type="caution">
    <text evidence="2">The sequence shown here is derived from an EMBL/GenBank/DDBJ whole genome shotgun (WGS) entry which is preliminary data.</text>
</comment>
<dbReference type="Proteomes" id="UP000641932">
    <property type="component" value="Unassembled WGS sequence"/>
</dbReference>
<keyword evidence="3" id="KW-1185">Reference proteome</keyword>
<accession>A0A917ZYI9</accession>
<evidence type="ECO:0000256" key="1">
    <source>
        <dbReference type="SAM" id="Phobius"/>
    </source>
</evidence>
<evidence type="ECO:0000313" key="2">
    <source>
        <dbReference type="EMBL" id="GGO98766.1"/>
    </source>
</evidence>
<sequence length="165" mass="18475">MAQQSSTRLYVMDGVTGSTVLALIGVLLGTAGTLVGQYLATHVEVQRDRRQRTDTERAERKEAILAFLAAAQRVELILDRQELGLPTTEDPADEKLHDLWLAKKAVELTCAHETAQAAHDYTRALHTRMRNTAASEQSPAKREYRYAFMEVARNALESGRPTIRR</sequence>
<keyword evidence="1" id="KW-1133">Transmembrane helix</keyword>
<protein>
    <submittedName>
        <fullName evidence="2">Uncharacterized protein</fullName>
    </submittedName>
</protein>
<evidence type="ECO:0000313" key="3">
    <source>
        <dbReference type="Proteomes" id="UP000641932"/>
    </source>
</evidence>
<keyword evidence="1" id="KW-0812">Transmembrane</keyword>
<feature type="transmembrane region" description="Helical" evidence="1">
    <location>
        <begin position="20"/>
        <end position="40"/>
    </location>
</feature>
<dbReference type="EMBL" id="BMMS01000040">
    <property type="protein sequence ID" value="GGO98766.1"/>
    <property type="molecule type" value="Genomic_DNA"/>
</dbReference>
<keyword evidence="1" id="KW-0472">Membrane</keyword>
<reference evidence="2" key="2">
    <citation type="submission" date="2020-09" db="EMBL/GenBank/DDBJ databases">
        <authorList>
            <person name="Sun Q."/>
            <person name="Zhou Y."/>
        </authorList>
    </citation>
    <scope>NUCLEOTIDE SEQUENCE</scope>
    <source>
        <strain evidence="2">CGMCC 4.7201</strain>
    </source>
</reference>
<gene>
    <name evidence="2" type="ORF">GCM10012280_63670</name>
</gene>
<dbReference type="AlphaFoldDB" id="A0A917ZYI9"/>
<name>A0A917ZYI9_9ACTN</name>